<reference evidence="6 7" key="1">
    <citation type="submission" date="2018-04" db="EMBL/GenBank/DDBJ databases">
        <title>Chitinophaga fuyangensis sp. nov., isolated from soil in a chemical factory.</title>
        <authorList>
            <person name="Chen K."/>
        </authorList>
    </citation>
    <scope>NUCLEOTIDE SEQUENCE [LARGE SCALE GENOMIC DNA]</scope>
    <source>
        <strain evidence="6 7">LY-1</strain>
    </source>
</reference>
<dbReference type="RefSeq" id="WP_108687327.1">
    <property type="nucleotide sequence ID" value="NZ_QCYK01000002.1"/>
</dbReference>
<evidence type="ECO:0008006" key="8">
    <source>
        <dbReference type="Google" id="ProtNLM"/>
    </source>
</evidence>
<keyword evidence="4 5" id="KW-0472">Membrane</keyword>
<comment type="caution">
    <text evidence="6">The sequence shown here is derived from an EMBL/GenBank/DDBJ whole genome shotgun (WGS) entry which is preliminary data.</text>
</comment>
<dbReference type="InterPro" id="IPR032808">
    <property type="entry name" value="DoxX"/>
</dbReference>
<dbReference type="AlphaFoldDB" id="A0A2T7BGT0"/>
<evidence type="ECO:0000256" key="4">
    <source>
        <dbReference type="ARBA" id="ARBA00023136"/>
    </source>
</evidence>
<dbReference type="EMBL" id="QCYK01000002">
    <property type="protein sequence ID" value="PUZ25487.1"/>
    <property type="molecule type" value="Genomic_DNA"/>
</dbReference>
<comment type="subcellular location">
    <subcellularLocation>
        <location evidence="1">Membrane</location>
        <topology evidence="1">Multi-pass membrane protein</topology>
    </subcellularLocation>
</comment>
<evidence type="ECO:0000256" key="3">
    <source>
        <dbReference type="ARBA" id="ARBA00022989"/>
    </source>
</evidence>
<organism evidence="6 7">
    <name type="scientific">Chitinophaga parva</name>
    <dbReference type="NCBI Taxonomy" id="2169414"/>
    <lineage>
        <taxon>Bacteria</taxon>
        <taxon>Pseudomonadati</taxon>
        <taxon>Bacteroidota</taxon>
        <taxon>Chitinophagia</taxon>
        <taxon>Chitinophagales</taxon>
        <taxon>Chitinophagaceae</taxon>
        <taxon>Chitinophaga</taxon>
    </lineage>
</organism>
<proteinExistence type="predicted"/>
<gene>
    <name evidence="6" type="ORF">DCC81_14470</name>
</gene>
<evidence type="ECO:0000313" key="7">
    <source>
        <dbReference type="Proteomes" id="UP000244450"/>
    </source>
</evidence>
<name>A0A2T7BGT0_9BACT</name>
<dbReference type="Proteomes" id="UP000244450">
    <property type="component" value="Unassembled WGS sequence"/>
</dbReference>
<dbReference type="GO" id="GO:0016020">
    <property type="term" value="C:membrane"/>
    <property type="evidence" value="ECO:0007669"/>
    <property type="project" value="UniProtKB-SubCell"/>
</dbReference>
<evidence type="ECO:0000256" key="1">
    <source>
        <dbReference type="ARBA" id="ARBA00004141"/>
    </source>
</evidence>
<feature type="transmembrane region" description="Helical" evidence="5">
    <location>
        <begin position="93"/>
        <end position="112"/>
    </location>
</feature>
<dbReference type="OrthoDB" id="165191at2"/>
<dbReference type="Pfam" id="PF13564">
    <property type="entry name" value="DoxX_2"/>
    <property type="match status" value="1"/>
</dbReference>
<evidence type="ECO:0000256" key="2">
    <source>
        <dbReference type="ARBA" id="ARBA00022692"/>
    </source>
</evidence>
<feature type="transmembrane region" description="Helical" evidence="5">
    <location>
        <begin position="69"/>
        <end position="87"/>
    </location>
</feature>
<accession>A0A2T7BGT0</accession>
<keyword evidence="7" id="KW-1185">Reference proteome</keyword>
<evidence type="ECO:0000313" key="6">
    <source>
        <dbReference type="EMBL" id="PUZ25487.1"/>
    </source>
</evidence>
<keyword evidence="2 5" id="KW-0812">Transmembrane</keyword>
<sequence>MYITYVVVTLLAAAANTYAVILDFTRDPMILGNMEKLSLPMSWLPVLGALKGLAAIGLVAGIFIPPLRVLTAGCMVLFFVGAILAHLRARDYALVSPGIFLGLAVGALVLALQTGAPF</sequence>
<keyword evidence="3 5" id="KW-1133">Transmembrane helix</keyword>
<evidence type="ECO:0000256" key="5">
    <source>
        <dbReference type="SAM" id="Phobius"/>
    </source>
</evidence>
<feature type="transmembrane region" description="Helical" evidence="5">
    <location>
        <begin position="43"/>
        <end position="64"/>
    </location>
</feature>
<protein>
    <recommendedName>
        <fullName evidence="8">DoxX family protein</fullName>
    </recommendedName>
</protein>